<gene>
    <name evidence="1" type="ORF">CAL19_07880</name>
</gene>
<dbReference type="CDD" id="cd16440">
    <property type="entry name" value="beta_Kdo_transferase_KpsC_1"/>
    <property type="match status" value="1"/>
</dbReference>
<dbReference type="InterPro" id="IPR007833">
    <property type="entry name" value="Capsule_polysaccharide_synth"/>
</dbReference>
<dbReference type="EMBL" id="NEVK01000004">
    <property type="protein sequence ID" value="OZI22450.1"/>
    <property type="molecule type" value="Genomic_DNA"/>
</dbReference>
<dbReference type="Proteomes" id="UP000216947">
    <property type="component" value="Unassembled WGS sequence"/>
</dbReference>
<dbReference type="CDD" id="cd16439">
    <property type="entry name" value="beta_Kdo_transferase_KpsC_2"/>
    <property type="match status" value="1"/>
</dbReference>
<protein>
    <recommendedName>
        <fullName evidence="3">Beta-3-deoxy-D-manno-oct-2-ulosonic acid transferase</fullName>
    </recommendedName>
</protein>
<comment type="caution">
    <text evidence="1">The sequence shown here is derived from an EMBL/GenBank/DDBJ whole genome shotgun (WGS) entry which is preliminary data.</text>
</comment>
<keyword evidence="2" id="KW-1185">Reference proteome</keyword>
<dbReference type="AlphaFoldDB" id="A0A261RCT1"/>
<dbReference type="RefSeq" id="WP_094796491.1">
    <property type="nucleotide sequence ID" value="NZ_NEVK01000004.1"/>
</dbReference>
<proteinExistence type="predicted"/>
<sequence length="685" mass="76302">MAEDHYPDCPDADTFQGLLGAGTRISRASIGWLDWGLWRRTDLSAFLGLPISVHAGTARPSAGTAFLGWGRKRSGLRALKAAQRFSRAFLLLEDGFLRSVGGNGQRSYSLVSDDEGIYYDASCPSRLERLIRKPLSDAQSARARLVMAMWRDGRLSKYNGSRDIEPDRLPARFVLVVDQTYQDLSVQYGNADARTFDRMLHAALDDNPDAQVLVKIHPEVAMGRKKGYFDVARLAGMPRVTVIADDRHPAALLEHAQAVYVATSQMGFEALLYGKPAHVFGTPFYAGWGLTHDYQPAPSRRTPCTLEQLVHAALIDYASYLDPDTGKRCNVETLIAWLALQRRLRNDLPPAMIAVGFSNWKKRFVREFLSGSTIKFVKSPGARHSGLPMAMWGAAGRQEMHGARALYRIEDGFLRSVGLGAQLIRPISWVIDDIGIYYDATQPSRLERLLADTAFDEALCCRARMLRAEILRRGITKYNLKSPRRWQRPGGQRVVLVVGQVETDASIHFGASALRTNLALLQAVRQAEPGATILFKPHPDMVAGLREPDAHQEQLLDWCDELIDDVAIDALYPEMDAVHVNTSLAGFEALMRQIPVVVWGQPFYAGWGLTDDRGLSPEVMKRRGRRLSLDELVAATLILYPRYINPATRQFCTPEQAVRQLAGASPESRPRSLIRGAIARACRKK</sequence>
<dbReference type="GO" id="GO:0000271">
    <property type="term" value="P:polysaccharide biosynthetic process"/>
    <property type="evidence" value="ECO:0007669"/>
    <property type="project" value="InterPro"/>
</dbReference>
<dbReference type="GO" id="GO:0015774">
    <property type="term" value="P:polysaccharide transport"/>
    <property type="evidence" value="ECO:0007669"/>
    <property type="project" value="InterPro"/>
</dbReference>
<accession>A0A261RCT1</accession>
<evidence type="ECO:0000313" key="1">
    <source>
        <dbReference type="EMBL" id="OZI22450.1"/>
    </source>
</evidence>
<organism evidence="1 2">
    <name type="scientific">Bordetella genomosp. 7</name>
    <dbReference type="NCBI Taxonomy" id="1416805"/>
    <lineage>
        <taxon>Bacteria</taxon>
        <taxon>Pseudomonadati</taxon>
        <taxon>Pseudomonadota</taxon>
        <taxon>Betaproteobacteria</taxon>
        <taxon>Burkholderiales</taxon>
        <taxon>Alcaligenaceae</taxon>
        <taxon>Bordetella</taxon>
    </lineage>
</organism>
<evidence type="ECO:0008006" key="3">
    <source>
        <dbReference type="Google" id="ProtNLM"/>
    </source>
</evidence>
<evidence type="ECO:0000313" key="2">
    <source>
        <dbReference type="Proteomes" id="UP000216947"/>
    </source>
</evidence>
<dbReference type="Pfam" id="PF05159">
    <property type="entry name" value="Capsule_synth"/>
    <property type="match status" value="4"/>
</dbReference>
<reference evidence="2" key="1">
    <citation type="submission" date="2017-05" db="EMBL/GenBank/DDBJ databases">
        <title>Complete and WGS of Bordetella genogroups.</title>
        <authorList>
            <person name="Spilker T."/>
            <person name="Lipuma J."/>
        </authorList>
    </citation>
    <scope>NUCLEOTIDE SEQUENCE [LARGE SCALE GENOMIC DNA]</scope>
    <source>
        <strain evidence="2">AU18089</strain>
    </source>
</reference>
<name>A0A261RCT1_9BORD</name>